<feature type="non-terminal residue" evidence="1">
    <location>
        <position position="98"/>
    </location>
</feature>
<sequence length="98" mass="11304">MLAYFFSNFPMMIVNRLCECQQVCLTISSKNEKIKFEKNNVTSRPALQPEDEDRVGVCCQLDASRVLASALSHLFEFCYNFSNAGSCWRDRHIQSPHH</sequence>
<organism evidence="1 2">
    <name type="scientific">Anguilla anguilla</name>
    <name type="common">European freshwater eel</name>
    <name type="synonym">Muraena anguilla</name>
    <dbReference type="NCBI Taxonomy" id="7936"/>
    <lineage>
        <taxon>Eukaryota</taxon>
        <taxon>Metazoa</taxon>
        <taxon>Chordata</taxon>
        <taxon>Craniata</taxon>
        <taxon>Vertebrata</taxon>
        <taxon>Euteleostomi</taxon>
        <taxon>Actinopterygii</taxon>
        <taxon>Neopterygii</taxon>
        <taxon>Teleostei</taxon>
        <taxon>Anguilliformes</taxon>
        <taxon>Anguillidae</taxon>
        <taxon>Anguilla</taxon>
    </lineage>
</organism>
<reference evidence="1" key="1">
    <citation type="submission" date="2021-01" db="EMBL/GenBank/DDBJ databases">
        <title>A chromosome-scale assembly of European eel, Anguilla anguilla.</title>
        <authorList>
            <person name="Henkel C."/>
            <person name="Jong-Raadsen S.A."/>
            <person name="Dufour S."/>
            <person name="Weltzien F.-A."/>
            <person name="Palstra A.P."/>
            <person name="Pelster B."/>
            <person name="Spaink H.P."/>
            <person name="Van Den Thillart G.E."/>
            <person name="Jansen H."/>
            <person name="Zahm M."/>
            <person name="Klopp C."/>
            <person name="Cedric C."/>
            <person name="Louis A."/>
            <person name="Berthelot C."/>
            <person name="Parey E."/>
            <person name="Roest Crollius H."/>
            <person name="Montfort J."/>
            <person name="Robinson-Rechavi M."/>
            <person name="Bucao C."/>
            <person name="Bouchez O."/>
            <person name="Gislard M."/>
            <person name="Lluch J."/>
            <person name="Milhes M."/>
            <person name="Lampietro C."/>
            <person name="Lopez Roques C."/>
            <person name="Donnadieu C."/>
            <person name="Braasch I."/>
            <person name="Desvignes T."/>
            <person name="Postlethwait J."/>
            <person name="Bobe J."/>
            <person name="Guiguen Y."/>
            <person name="Dirks R."/>
        </authorList>
    </citation>
    <scope>NUCLEOTIDE SEQUENCE</scope>
    <source>
        <strain evidence="1">Tag_6206</strain>
        <tissue evidence="1">Liver</tissue>
    </source>
</reference>
<evidence type="ECO:0000313" key="2">
    <source>
        <dbReference type="Proteomes" id="UP001044222"/>
    </source>
</evidence>
<dbReference type="Proteomes" id="UP001044222">
    <property type="component" value="Chromosome 10"/>
</dbReference>
<dbReference type="AlphaFoldDB" id="A0A9D3M2J5"/>
<accession>A0A9D3M2J5</accession>
<dbReference type="EMBL" id="JAFIRN010000010">
    <property type="protein sequence ID" value="KAG5841411.1"/>
    <property type="molecule type" value="Genomic_DNA"/>
</dbReference>
<gene>
    <name evidence="1" type="ORF">ANANG_G00199220</name>
</gene>
<evidence type="ECO:0000313" key="1">
    <source>
        <dbReference type="EMBL" id="KAG5841411.1"/>
    </source>
</evidence>
<comment type="caution">
    <text evidence="1">The sequence shown here is derived from an EMBL/GenBank/DDBJ whole genome shotgun (WGS) entry which is preliminary data.</text>
</comment>
<name>A0A9D3M2J5_ANGAN</name>
<keyword evidence="2" id="KW-1185">Reference proteome</keyword>
<proteinExistence type="predicted"/>
<protein>
    <submittedName>
        <fullName evidence="1">Uncharacterized protein</fullName>
    </submittedName>
</protein>